<evidence type="ECO:0000313" key="1">
    <source>
        <dbReference type="EMBL" id="MCI1186839.1"/>
    </source>
</evidence>
<dbReference type="AlphaFoldDB" id="A0A9X1VCY8"/>
<dbReference type="EMBL" id="JALBGC010000002">
    <property type="protein sequence ID" value="MCI1186839.1"/>
    <property type="molecule type" value="Genomic_DNA"/>
</dbReference>
<reference evidence="1" key="1">
    <citation type="submission" date="2022-03" db="EMBL/GenBank/DDBJ databases">
        <title>Bacterial whole genome sequence for Hymenobacter sp. DH14.</title>
        <authorList>
            <person name="Le V."/>
        </authorList>
    </citation>
    <scope>NUCLEOTIDE SEQUENCE</scope>
    <source>
        <strain evidence="1">DH14</strain>
    </source>
</reference>
<name>A0A9X1VCY8_9BACT</name>
<evidence type="ECO:0000313" key="2">
    <source>
        <dbReference type="Proteomes" id="UP001139193"/>
    </source>
</evidence>
<proteinExistence type="predicted"/>
<dbReference type="PROSITE" id="PS51257">
    <property type="entry name" value="PROKAR_LIPOPROTEIN"/>
    <property type="match status" value="1"/>
</dbReference>
<dbReference type="Proteomes" id="UP001139193">
    <property type="component" value="Unassembled WGS sequence"/>
</dbReference>
<keyword evidence="2" id="KW-1185">Reference proteome</keyword>
<organism evidence="1 2">
    <name type="scientific">Hymenobacter cyanobacteriorum</name>
    <dbReference type="NCBI Taxonomy" id="2926463"/>
    <lineage>
        <taxon>Bacteria</taxon>
        <taxon>Pseudomonadati</taxon>
        <taxon>Bacteroidota</taxon>
        <taxon>Cytophagia</taxon>
        <taxon>Cytophagales</taxon>
        <taxon>Hymenobacteraceae</taxon>
        <taxon>Hymenobacter</taxon>
    </lineage>
</organism>
<dbReference type="RefSeq" id="WP_241935127.1">
    <property type="nucleotide sequence ID" value="NZ_JALBGC010000002.1"/>
</dbReference>
<comment type="caution">
    <text evidence="1">The sequence shown here is derived from an EMBL/GenBank/DDBJ whole genome shotgun (WGS) entry which is preliminary data.</text>
</comment>
<sequence>MTRKYLPLLGIGLALASCQKDEVPAPVNKDFTVGYHFINQGDARVETVWMRANTFYPDKYGPGNNAMNIYSDTYPNITPNQRLSHIAATLDKTLYPGCITYLKVTIGFRTPGYTPFPVAVAPSGGYRIRVFELPPDTVTAAANCTRTFQWPSDTLKYPEVRWYN</sequence>
<gene>
    <name evidence="1" type="ORF">MON38_05365</name>
</gene>
<protein>
    <submittedName>
        <fullName evidence="1">Uncharacterized protein</fullName>
    </submittedName>
</protein>
<accession>A0A9X1VCY8</accession>